<reference evidence="9 10" key="2">
    <citation type="submission" date="2025-04" db="UniProtKB">
        <authorList>
            <consortium name="RefSeq"/>
        </authorList>
    </citation>
    <scope>IDENTIFICATION</scope>
    <source>
        <tissue evidence="9 10">Young leaves</tissue>
    </source>
</reference>
<dbReference type="RefSeq" id="XP_038972902.1">
    <property type="nucleotide sequence ID" value="XM_039116974.1"/>
</dbReference>
<dbReference type="SUPFAM" id="SSF53784">
    <property type="entry name" value="Phosphofructokinase"/>
    <property type="match status" value="1"/>
</dbReference>
<dbReference type="KEGG" id="pda:120104964"/>
<dbReference type="RefSeq" id="XP_038988601.1">
    <property type="nucleotide sequence ID" value="XM_039132673.1"/>
</dbReference>
<keyword evidence="4" id="KW-0418">Kinase</keyword>
<dbReference type="KEGG" id="pda:120112786"/>
<keyword evidence="8" id="KW-1185">Reference proteome</keyword>
<dbReference type="InterPro" id="IPR000023">
    <property type="entry name" value="Phosphofructokinase_dom"/>
</dbReference>
<feature type="domain" description="Phosphofructokinase" evidence="7">
    <location>
        <begin position="92"/>
        <end position="192"/>
    </location>
</feature>
<keyword evidence="6" id="KW-0324">Glycolysis</keyword>
<name>A0A8B8ZQV1_PHODC</name>
<dbReference type="GO" id="GO:0009749">
    <property type="term" value="P:response to glucose"/>
    <property type="evidence" value="ECO:0007669"/>
    <property type="project" value="TreeGrafter"/>
</dbReference>
<keyword evidence="5" id="KW-0460">Magnesium</keyword>
<organism evidence="8 10">
    <name type="scientific">Phoenix dactylifera</name>
    <name type="common">Date palm</name>
    <dbReference type="NCBI Taxonomy" id="42345"/>
    <lineage>
        <taxon>Eukaryota</taxon>
        <taxon>Viridiplantae</taxon>
        <taxon>Streptophyta</taxon>
        <taxon>Embryophyta</taxon>
        <taxon>Tracheophyta</taxon>
        <taxon>Spermatophyta</taxon>
        <taxon>Magnoliopsida</taxon>
        <taxon>Liliopsida</taxon>
        <taxon>Arecaceae</taxon>
        <taxon>Coryphoideae</taxon>
        <taxon>Phoeniceae</taxon>
        <taxon>Phoenix</taxon>
    </lineage>
</organism>
<dbReference type="GO" id="GO:0047334">
    <property type="term" value="F:diphosphate-fructose-6-phosphate 1-phosphotransferase activity"/>
    <property type="evidence" value="ECO:0007669"/>
    <property type="project" value="TreeGrafter"/>
</dbReference>
<dbReference type="PANTHER" id="PTHR43650">
    <property type="entry name" value="PYROPHOSPHATE--FRUCTOSE 6-PHOSPHATE 1-PHOSPHOTRANSFERASE"/>
    <property type="match status" value="1"/>
</dbReference>
<evidence type="ECO:0000313" key="8">
    <source>
        <dbReference type="Proteomes" id="UP000228380"/>
    </source>
</evidence>
<proteinExistence type="predicted"/>
<dbReference type="OrthoDB" id="537915at2759"/>
<reference evidence="8" key="1">
    <citation type="journal article" date="2019" name="Nat. Commun.">
        <title>Genome-wide association mapping of date palm fruit traits.</title>
        <authorList>
            <person name="Hazzouri K.M."/>
            <person name="Gros-Balthazard M."/>
            <person name="Flowers J.M."/>
            <person name="Copetti D."/>
            <person name="Lemansour A."/>
            <person name="Lebrun M."/>
            <person name="Masmoudi K."/>
            <person name="Ferrand S."/>
            <person name="Dhar M.I."/>
            <person name="Fresquez Z.A."/>
            <person name="Rosas U."/>
            <person name="Zhang J."/>
            <person name="Talag J."/>
            <person name="Lee S."/>
            <person name="Kudrna D."/>
            <person name="Powell R.F."/>
            <person name="Leitch I.J."/>
            <person name="Krueger R.R."/>
            <person name="Wing R.A."/>
            <person name="Amiri K.M.A."/>
            <person name="Purugganan M.D."/>
        </authorList>
    </citation>
    <scope>NUCLEOTIDE SEQUENCE [LARGE SCALE GENOMIC DNA]</scope>
    <source>
        <strain evidence="8">cv. Khalas</strain>
    </source>
</reference>
<evidence type="ECO:0000256" key="2">
    <source>
        <dbReference type="ARBA" id="ARBA00022679"/>
    </source>
</evidence>
<dbReference type="RefSeq" id="XP_038976616.1">
    <property type="nucleotide sequence ID" value="XM_039120688.1"/>
</dbReference>
<evidence type="ECO:0000256" key="5">
    <source>
        <dbReference type="ARBA" id="ARBA00022842"/>
    </source>
</evidence>
<evidence type="ECO:0000256" key="3">
    <source>
        <dbReference type="ARBA" id="ARBA00022723"/>
    </source>
</evidence>
<evidence type="ECO:0000256" key="4">
    <source>
        <dbReference type="ARBA" id="ARBA00022777"/>
    </source>
</evidence>
<dbReference type="PANTHER" id="PTHR43650:SF13">
    <property type="entry name" value="PYROPHOSPHATE--FRUCTOSE 6-PHOSPHATE 1-PHOSPHOTRANSFERASE SUBUNIT BETA"/>
    <property type="match status" value="1"/>
</dbReference>
<evidence type="ECO:0000313" key="9">
    <source>
        <dbReference type="RefSeq" id="XP_038972902.1"/>
    </source>
</evidence>
<dbReference type="InterPro" id="IPR035966">
    <property type="entry name" value="PKF_sf"/>
</dbReference>
<dbReference type="Pfam" id="PF00365">
    <property type="entry name" value="PFK"/>
    <property type="match status" value="1"/>
</dbReference>
<evidence type="ECO:0000256" key="1">
    <source>
        <dbReference type="ARBA" id="ARBA00022490"/>
    </source>
</evidence>
<dbReference type="GO" id="GO:0046872">
    <property type="term" value="F:metal ion binding"/>
    <property type="evidence" value="ECO:0007669"/>
    <property type="project" value="UniProtKB-KW"/>
</dbReference>
<dbReference type="GO" id="GO:0003872">
    <property type="term" value="F:6-phosphofructokinase activity"/>
    <property type="evidence" value="ECO:0007669"/>
    <property type="project" value="InterPro"/>
</dbReference>
<dbReference type="Proteomes" id="UP000228380">
    <property type="component" value="Chromosome 1"/>
</dbReference>
<accession>A0A8B8ZQV1</accession>
<dbReference type="UniPathway" id="UPA00109">
    <property type="reaction ID" value="UER00182"/>
</dbReference>
<evidence type="ECO:0000313" key="10">
    <source>
        <dbReference type="RefSeq" id="XP_038976616.1"/>
    </source>
</evidence>
<protein>
    <submittedName>
        <fullName evidence="9 10">Pyrophosphate--fructose 6-phosphate 1-phosphotransferase subunit beta 1-like</fullName>
    </submittedName>
</protein>
<keyword evidence="1" id="KW-0963">Cytoplasm</keyword>
<evidence type="ECO:0000259" key="7">
    <source>
        <dbReference type="Pfam" id="PF00365"/>
    </source>
</evidence>
<dbReference type="AlphaFoldDB" id="A0A8B8ZQV1"/>
<evidence type="ECO:0000313" key="11">
    <source>
        <dbReference type="RefSeq" id="XP_038988601.1"/>
    </source>
</evidence>
<keyword evidence="3" id="KW-0479">Metal-binding</keyword>
<dbReference type="GO" id="GO:0015979">
    <property type="term" value="P:photosynthesis"/>
    <property type="evidence" value="ECO:0007669"/>
    <property type="project" value="TreeGrafter"/>
</dbReference>
<dbReference type="Gene3D" id="3.40.50.450">
    <property type="match status" value="1"/>
</dbReference>
<gene>
    <name evidence="10" type="primary">LOC120107419</name>
    <name evidence="9" type="synonym">LOC120104964</name>
    <name evidence="11" type="synonym">LOC120112786</name>
</gene>
<evidence type="ECO:0000256" key="6">
    <source>
        <dbReference type="ARBA" id="ARBA00023152"/>
    </source>
</evidence>
<dbReference type="KEGG" id="pda:120107419"/>
<keyword evidence="2" id="KW-0808">Transferase</keyword>
<dbReference type="GO" id="GO:0005829">
    <property type="term" value="C:cytosol"/>
    <property type="evidence" value="ECO:0007669"/>
    <property type="project" value="TreeGrafter"/>
</dbReference>
<sequence>MAANSILANGGKGPSPGRLAAVYSEVQTSRLNHSLPLPSVVRGPFKIVDGPLSSAAGNPDEIKKLFPNLFGQPSATLVPTGSAPSEMAGSLKVGVVLSGGQAPGGHNVISGIFDYLQDRAKGSTLYGFKGGPAGIMKCKYMELTSEYIYPYRNQGGFDMICSGRDKIETPEQFKQAEETALKLDLDGLVVIADTSTRRDDDAVDP</sequence>
<dbReference type="GeneID" id="120107419"/>